<reference evidence="10" key="1">
    <citation type="journal article" date="2017" name="Arch. Virol.">
        <title>A novel bovine papillomavirus type in the genus Dyokappapapillomavirus.</title>
        <authorList>
            <person name="Bauermann F.V."/>
            <person name="Joshi L.R."/>
            <person name="Mohr K.A."/>
            <person name="Kutish G.F."/>
            <person name="Meier P."/>
            <person name="Chase C."/>
            <person name="Christopher-Hennings J."/>
            <person name="Diel D.G."/>
        </authorList>
    </citation>
    <scope>NUCLEOTIDE SEQUENCE [LARGE SCALE GENOMIC DNA]</scope>
    <source>
        <strain evidence="10">NY-8385</strain>
    </source>
</reference>
<dbReference type="SUPFAM" id="SSF88648">
    <property type="entry name" value="Group I dsDNA viruses"/>
    <property type="match status" value="1"/>
</dbReference>
<comment type="subunit">
    <text evidence="8">Self-assembles into homopentamers. The capsid has an icosahedral symmetry and consists of 72 capsomers, with each capsomer being a pentamer of L1. Interacts with the minor capsid protein L2; this interaction is necessary for viral genome encapsidation.</text>
</comment>
<proteinExistence type="inferred from homology"/>
<evidence type="ECO:0000256" key="9">
    <source>
        <dbReference type="SAM" id="MobiDB-lite"/>
    </source>
</evidence>
<evidence type="ECO:0000256" key="8">
    <source>
        <dbReference type="RuleBase" id="RU361248"/>
    </source>
</evidence>
<dbReference type="Gene3D" id="2.60.175.20">
    <property type="entry name" value="Major capsid L1 (late) superfamily, Papillomavirus"/>
    <property type="match status" value="2"/>
</dbReference>
<dbReference type="InterPro" id="IPR002210">
    <property type="entry name" value="Capsid_L1_Papillomavir"/>
</dbReference>
<dbReference type="GO" id="GO:0005198">
    <property type="term" value="F:structural molecule activity"/>
    <property type="evidence" value="ECO:0007669"/>
    <property type="project" value="InterPro"/>
</dbReference>
<keyword evidence="3 8" id="KW-0945">Host-virus interaction</keyword>
<dbReference type="Proteomes" id="UP000201557">
    <property type="component" value="Segment"/>
</dbReference>
<keyword evidence="5 8" id="KW-0946">Virion</keyword>
<keyword evidence="4 8" id="KW-1161">Viral attachment to host cell</keyword>
<reference evidence="10" key="2">
    <citation type="submission" date="2017-03" db="EMBL/GenBank/DDBJ databases">
        <authorList>
            <person name="Afonso C.L."/>
            <person name="Miller P.J."/>
            <person name="Scott M.A."/>
            <person name="Spackman E."/>
            <person name="Goraichik I."/>
            <person name="Dimitrov K.M."/>
            <person name="Suarez D.L."/>
            <person name="Swayne D.E."/>
        </authorList>
    </citation>
    <scope>NUCLEOTIDE SEQUENCE</scope>
    <source>
        <strain evidence="10">NY-8385</strain>
    </source>
</reference>
<dbReference type="OrthoDB" id="5037at10239"/>
<evidence type="ECO:0000256" key="6">
    <source>
        <dbReference type="ARBA" id="ARBA00022921"/>
    </source>
</evidence>
<accession>A0A1Z3FWK5</accession>
<name>A0A1Z3FWK5_9PAPI</name>
<dbReference type="InterPro" id="IPR011222">
    <property type="entry name" value="dsDNA_vir_gr_I_capsid"/>
</dbReference>
<dbReference type="InterPro" id="IPR036973">
    <property type="entry name" value="Capsid_L1_sf_Papillomavir"/>
</dbReference>
<dbReference type="GO" id="GO:0019062">
    <property type="term" value="P:virion attachment to host cell"/>
    <property type="evidence" value="ECO:0007669"/>
    <property type="project" value="UniProtKB-UniRule"/>
</dbReference>
<dbReference type="EMBL" id="KY705374">
    <property type="protein sequence ID" value="ASC49553.1"/>
    <property type="molecule type" value="Genomic_DNA"/>
</dbReference>
<evidence type="ECO:0000256" key="3">
    <source>
        <dbReference type="ARBA" id="ARBA00022581"/>
    </source>
</evidence>
<keyword evidence="7 8" id="KW-1160">Virus entry into host cell</keyword>
<dbReference type="PRINTS" id="PR00865">
    <property type="entry name" value="HPVCAPSIDL1"/>
</dbReference>
<sequence length="501" mass="56638">MALWVPSGNKFFIPQTPVARIPNTDEYVTRTSQYYYATSSRLLTVGHPYQSLVSPDGRLLVPKVSSLQWRSFRVTFPDPNKFVFTDPNFYDPETERLVWGLVGLEVDRGQPLGIGVSGNIVFNKLEDVENPNKAGGEPAPAKQVRVNMAFDAKQQQVIIVGCTPAAGEHWGLAKACSGDEAQQADGCPPIELRQTYIEDGNMMDVGLGALDFTTLQRNKSDAPIDITQETCKYPDFLRMTQEKYGNMMFFCAKNEQLYLRHYLNRGGNVKEKINADLALQDEDETEFGSPNWAGTPSGSLVTSSNQLFNKPYWIRRAQGNNNGILWGNQCFVTVGDTTRGTNFDISVPTAGGTQYKATEFNQYKRHVEEYELQFVLQACVVRLTPETVAHLYQMDSRILDDWNLGVVTSQNGALAETYRYLTSIATKCPDSVNKDSQAKDPYEKLKFWDVDLTEQLSQDLSHFPLGRRFLYQYQNVKTVNSRKRKANQSNTSTNVKRRRRI</sequence>
<evidence type="ECO:0000256" key="2">
    <source>
        <dbReference type="ARBA" id="ARBA00022561"/>
    </source>
</evidence>
<dbReference type="Pfam" id="PF00500">
    <property type="entry name" value="Late_protein_L1"/>
    <property type="match status" value="1"/>
</dbReference>
<comment type="subcellular location">
    <subcellularLocation>
        <location evidence="1 8">Virion</location>
    </subcellularLocation>
</comment>
<keyword evidence="6 8" id="KW-0426">Late protein</keyword>
<feature type="region of interest" description="Disordered" evidence="9">
    <location>
        <begin position="481"/>
        <end position="501"/>
    </location>
</feature>
<keyword evidence="2 8" id="KW-0167">Capsid protein</keyword>
<organism evidence="10">
    <name type="scientific">Bovine papillomavirus</name>
    <dbReference type="NCBI Taxonomy" id="10571"/>
    <lineage>
        <taxon>Viruses</taxon>
        <taxon>Monodnaviria</taxon>
        <taxon>Shotokuvirae</taxon>
        <taxon>Cossaviricota</taxon>
        <taxon>Papovaviricetes</taxon>
        <taxon>Zurhausenvirales</taxon>
        <taxon>Papillomaviridae</taxon>
    </lineage>
</organism>
<dbReference type="GO" id="GO:0039620">
    <property type="term" value="C:T=7 icosahedral viral capsid"/>
    <property type="evidence" value="ECO:0007669"/>
    <property type="project" value="UniProtKB-KW"/>
</dbReference>
<keyword evidence="8" id="KW-1145">T=7 icosahedral capsid protein</keyword>
<comment type="similarity">
    <text evidence="8">Belongs to the papillomaviridae L1 protein family.</text>
</comment>
<evidence type="ECO:0000256" key="4">
    <source>
        <dbReference type="ARBA" id="ARBA00022804"/>
    </source>
</evidence>
<gene>
    <name evidence="8" type="primary">L1</name>
</gene>
<dbReference type="GO" id="GO:0046718">
    <property type="term" value="P:symbiont entry into host cell"/>
    <property type="evidence" value="ECO:0007669"/>
    <property type="project" value="UniProtKB-UniRule"/>
</dbReference>
<evidence type="ECO:0000313" key="10">
    <source>
        <dbReference type="EMBL" id="ASC49553.1"/>
    </source>
</evidence>
<evidence type="ECO:0000256" key="5">
    <source>
        <dbReference type="ARBA" id="ARBA00022844"/>
    </source>
</evidence>
<evidence type="ECO:0000256" key="1">
    <source>
        <dbReference type="ARBA" id="ARBA00004328"/>
    </source>
</evidence>
<comment type="function">
    <text evidence="8">Forms an icosahedral capsid with a T=7 symmetry and a 50 nm diameter. The capsid is composed of 72 pentamers linked to each other by disulfide bonds and associated with L2 proteins. Binds to heparan sulfate proteoglycans on cell surface of basal layer keratinocytes to provide initial virion attachment. This binding mediates a conformational change in the virus capsid that facilitates efficient infection. The virion enters the host cell via endocytosis. During virus trafficking, L1 protein dissociates from the viral DNA and the genomic DNA is released to the host nucleus. The virion assembly takes place within the cell nucleus. Encapsulates the genomic DNA together with protein L2.</text>
</comment>
<protein>
    <recommendedName>
        <fullName evidence="8">Major capsid protein L1</fullName>
    </recommendedName>
</protein>
<evidence type="ECO:0000256" key="7">
    <source>
        <dbReference type="ARBA" id="ARBA00023296"/>
    </source>
</evidence>